<proteinExistence type="predicted"/>
<dbReference type="Proteomes" id="UP001196413">
    <property type="component" value="Unassembled WGS sequence"/>
</dbReference>
<keyword evidence="1" id="KW-0732">Signal</keyword>
<evidence type="ECO:0008006" key="4">
    <source>
        <dbReference type="Google" id="ProtNLM"/>
    </source>
</evidence>
<keyword evidence="3" id="KW-1185">Reference proteome</keyword>
<evidence type="ECO:0000313" key="2">
    <source>
        <dbReference type="EMBL" id="KAJ1357500.1"/>
    </source>
</evidence>
<name>A0AAD5MGE4_PARTN</name>
<sequence length="88" mass="9763">MFNISVLMFLQFLALFVGFVEAGGWFGECSPHPVKGAFSVEPSTGVTNGRTVYIKCVLPMVDFRLEPTIVTHKVQCINGKYEPDIFSC</sequence>
<accession>A0AAD5MGE4</accession>
<comment type="caution">
    <text evidence="2">The sequence shown here is derived from an EMBL/GenBank/DDBJ whole genome shotgun (WGS) entry which is preliminary data.</text>
</comment>
<reference evidence="2" key="1">
    <citation type="submission" date="2021-06" db="EMBL/GenBank/DDBJ databases">
        <title>Parelaphostrongylus tenuis whole genome reference sequence.</title>
        <authorList>
            <person name="Garwood T.J."/>
            <person name="Larsen P.A."/>
            <person name="Fountain-Jones N.M."/>
            <person name="Garbe J.R."/>
            <person name="Macchietto M.G."/>
            <person name="Kania S.A."/>
            <person name="Gerhold R.W."/>
            <person name="Richards J.E."/>
            <person name="Wolf T.M."/>
        </authorList>
    </citation>
    <scope>NUCLEOTIDE SEQUENCE</scope>
    <source>
        <strain evidence="2">MNPRO001-30</strain>
        <tissue evidence="2">Meninges</tissue>
    </source>
</reference>
<organism evidence="2 3">
    <name type="scientific">Parelaphostrongylus tenuis</name>
    <name type="common">Meningeal worm</name>
    <dbReference type="NCBI Taxonomy" id="148309"/>
    <lineage>
        <taxon>Eukaryota</taxon>
        <taxon>Metazoa</taxon>
        <taxon>Ecdysozoa</taxon>
        <taxon>Nematoda</taxon>
        <taxon>Chromadorea</taxon>
        <taxon>Rhabditida</taxon>
        <taxon>Rhabditina</taxon>
        <taxon>Rhabditomorpha</taxon>
        <taxon>Strongyloidea</taxon>
        <taxon>Metastrongylidae</taxon>
        <taxon>Parelaphostrongylus</taxon>
    </lineage>
</organism>
<protein>
    <recommendedName>
        <fullName evidence="4">Sushi domain-containing protein</fullName>
    </recommendedName>
</protein>
<gene>
    <name evidence="2" type="ORF">KIN20_015665</name>
</gene>
<feature type="chain" id="PRO_5042074072" description="Sushi domain-containing protein" evidence="1">
    <location>
        <begin position="23"/>
        <end position="88"/>
    </location>
</feature>
<evidence type="ECO:0000256" key="1">
    <source>
        <dbReference type="SAM" id="SignalP"/>
    </source>
</evidence>
<dbReference type="AlphaFoldDB" id="A0AAD5MGE4"/>
<feature type="signal peptide" evidence="1">
    <location>
        <begin position="1"/>
        <end position="22"/>
    </location>
</feature>
<evidence type="ECO:0000313" key="3">
    <source>
        <dbReference type="Proteomes" id="UP001196413"/>
    </source>
</evidence>
<dbReference type="EMBL" id="JAHQIW010003161">
    <property type="protein sequence ID" value="KAJ1357500.1"/>
    <property type="molecule type" value="Genomic_DNA"/>
</dbReference>